<dbReference type="PANTHER" id="PTHR46461:SF1">
    <property type="entry name" value="KELCH DOMAIN-CONTAINING PROTEIN 3"/>
    <property type="match status" value="1"/>
</dbReference>
<proteinExistence type="predicted"/>
<dbReference type="InterPro" id="IPR015915">
    <property type="entry name" value="Kelch-typ_b-propeller"/>
</dbReference>
<dbReference type="SUPFAM" id="SSF117281">
    <property type="entry name" value="Kelch motif"/>
    <property type="match status" value="1"/>
</dbReference>
<dbReference type="Gene3D" id="2.120.10.80">
    <property type="entry name" value="Kelch-type beta propeller"/>
    <property type="match status" value="1"/>
</dbReference>
<sequence length="187" mass="21511">GESPPGREHHTACIIKEKMYIFGGTNGTDGEIGMDILNLETGSWETPEITGEIPYTVREPCSWVHHDKMYVFGGWRQRDSRHTSDLYRFDPERSIWHRMHPFGLRGPIGRQRHCGVIVEDRVFVFSGIISLIPYELNTDIGYILELCDLYVLNFNWTLKDLASLVVLHEVSETDFGIIPFDLESDIL</sequence>
<protein>
    <submittedName>
        <fullName evidence="3">Kelch domain-containing protein 10</fullName>
    </submittedName>
</protein>
<dbReference type="PANTHER" id="PTHR46461">
    <property type="entry name" value="KELCH DOMAIN-CONTAINING PROTEIN 3"/>
    <property type="match status" value="1"/>
</dbReference>
<organism evidence="3">
    <name type="scientific">Onchocerca ochengi</name>
    <name type="common">Filarial nematode worm</name>
    <dbReference type="NCBI Taxonomy" id="42157"/>
    <lineage>
        <taxon>Eukaryota</taxon>
        <taxon>Metazoa</taxon>
        <taxon>Ecdysozoa</taxon>
        <taxon>Nematoda</taxon>
        <taxon>Chromadorea</taxon>
        <taxon>Rhabditida</taxon>
        <taxon>Spirurina</taxon>
        <taxon>Spiruromorpha</taxon>
        <taxon>Filarioidea</taxon>
        <taxon>Onchocercidae</taxon>
        <taxon>Onchocerca</taxon>
    </lineage>
</organism>
<keyword evidence="2" id="KW-1185">Reference proteome</keyword>
<dbReference type="GO" id="GO:0005737">
    <property type="term" value="C:cytoplasm"/>
    <property type="evidence" value="ECO:0007669"/>
    <property type="project" value="TreeGrafter"/>
</dbReference>
<gene>
    <name evidence="1" type="ORF">NOO_LOCUS12062</name>
</gene>
<dbReference type="Pfam" id="PF24681">
    <property type="entry name" value="Kelch_KLHDC2_KLHL20_DRC7"/>
    <property type="match status" value="1"/>
</dbReference>
<evidence type="ECO:0000313" key="1">
    <source>
        <dbReference type="EMBL" id="VDM97945.1"/>
    </source>
</evidence>
<dbReference type="STRING" id="42157.A0A182EV74"/>
<evidence type="ECO:0000313" key="2">
    <source>
        <dbReference type="Proteomes" id="UP000271087"/>
    </source>
</evidence>
<reference evidence="3" key="1">
    <citation type="submission" date="2016-06" db="UniProtKB">
        <authorList>
            <consortium name="WormBaseParasite"/>
        </authorList>
    </citation>
    <scope>IDENTIFICATION</scope>
</reference>
<dbReference type="AlphaFoldDB" id="A0A182EV74"/>
<evidence type="ECO:0000313" key="3">
    <source>
        <dbReference type="WBParaSite" id="nOo.2.0.1.t12062-RA"/>
    </source>
</evidence>
<dbReference type="WBParaSite" id="nOo.2.0.1.t12062-RA">
    <property type="protein sequence ID" value="nOo.2.0.1.t12062-RA"/>
    <property type="gene ID" value="nOo.2.0.1.g12062"/>
</dbReference>
<dbReference type="InterPro" id="IPR052637">
    <property type="entry name" value="KLHDC3-like"/>
</dbReference>
<dbReference type="EMBL" id="UYRW01009558">
    <property type="protein sequence ID" value="VDM97945.1"/>
    <property type="molecule type" value="Genomic_DNA"/>
</dbReference>
<name>A0A182EV74_ONCOC</name>
<accession>A0A182EV74</accession>
<dbReference type="GO" id="GO:0003682">
    <property type="term" value="F:chromatin binding"/>
    <property type="evidence" value="ECO:0007669"/>
    <property type="project" value="InterPro"/>
</dbReference>
<reference evidence="1 2" key="2">
    <citation type="submission" date="2018-08" db="EMBL/GenBank/DDBJ databases">
        <authorList>
            <person name="Laetsch R D."/>
            <person name="Stevens L."/>
            <person name="Kumar S."/>
            <person name="Blaxter L. M."/>
        </authorList>
    </citation>
    <scope>NUCLEOTIDE SEQUENCE [LARGE SCALE GENOMIC DNA]</scope>
</reference>
<dbReference type="Proteomes" id="UP000271087">
    <property type="component" value="Unassembled WGS sequence"/>
</dbReference>
<dbReference type="OrthoDB" id="432528at2759"/>